<proteinExistence type="predicted"/>
<dbReference type="AlphaFoldDB" id="A0A0E9V1W8"/>
<reference evidence="1" key="1">
    <citation type="submission" date="2014-11" db="EMBL/GenBank/DDBJ databases">
        <authorList>
            <person name="Amaro Gonzalez C."/>
        </authorList>
    </citation>
    <scope>NUCLEOTIDE SEQUENCE</scope>
</reference>
<sequence length="20" mass="2416">MYLPRQGHSRSLMPFLKVRV</sequence>
<evidence type="ECO:0000313" key="1">
    <source>
        <dbReference type="EMBL" id="JAH72042.1"/>
    </source>
</evidence>
<protein>
    <submittedName>
        <fullName evidence="1">Uncharacterized protein</fullName>
    </submittedName>
</protein>
<name>A0A0E9V1W8_ANGAN</name>
<reference evidence="1" key="2">
    <citation type="journal article" date="2015" name="Fish Shellfish Immunol.">
        <title>Early steps in the European eel (Anguilla anguilla)-Vibrio vulnificus interaction in the gills: Role of the RtxA13 toxin.</title>
        <authorList>
            <person name="Callol A."/>
            <person name="Pajuelo D."/>
            <person name="Ebbesson L."/>
            <person name="Teles M."/>
            <person name="MacKenzie S."/>
            <person name="Amaro C."/>
        </authorList>
    </citation>
    <scope>NUCLEOTIDE SEQUENCE</scope>
</reference>
<accession>A0A0E9V1W8</accession>
<dbReference type="EMBL" id="GBXM01036535">
    <property type="protein sequence ID" value="JAH72042.1"/>
    <property type="molecule type" value="Transcribed_RNA"/>
</dbReference>
<organism evidence="1">
    <name type="scientific">Anguilla anguilla</name>
    <name type="common">European freshwater eel</name>
    <name type="synonym">Muraena anguilla</name>
    <dbReference type="NCBI Taxonomy" id="7936"/>
    <lineage>
        <taxon>Eukaryota</taxon>
        <taxon>Metazoa</taxon>
        <taxon>Chordata</taxon>
        <taxon>Craniata</taxon>
        <taxon>Vertebrata</taxon>
        <taxon>Euteleostomi</taxon>
        <taxon>Actinopterygii</taxon>
        <taxon>Neopterygii</taxon>
        <taxon>Teleostei</taxon>
        <taxon>Anguilliformes</taxon>
        <taxon>Anguillidae</taxon>
        <taxon>Anguilla</taxon>
    </lineage>
</organism>